<protein>
    <recommendedName>
        <fullName evidence="1">HNH nuclease domain-containing protein</fullName>
    </recommendedName>
</protein>
<dbReference type="OrthoDB" id="2104739at2759"/>
<dbReference type="Proteomes" id="UP000807025">
    <property type="component" value="Unassembled WGS sequence"/>
</dbReference>
<name>A0A9P5ZKJ5_PLEER</name>
<organism evidence="2 3">
    <name type="scientific">Pleurotus eryngii</name>
    <name type="common">Boletus of the steppes</name>
    <dbReference type="NCBI Taxonomy" id="5323"/>
    <lineage>
        <taxon>Eukaryota</taxon>
        <taxon>Fungi</taxon>
        <taxon>Dikarya</taxon>
        <taxon>Basidiomycota</taxon>
        <taxon>Agaricomycotina</taxon>
        <taxon>Agaricomycetes</taxon>
        <taxon>Agaricomycetidae</taxon>
        <taxon>Agaricales</taxon>
        <taxon>Pleurotineae</taxon>
        <taxon>Pleurotaceae</taxon>
        <taxon>Pleurotus</taxon>
    </lineage>
</organism>
<dbReference type="Pfam" id="PF13391">
    <property type="entry name" value="HNH_2"/>
    <property type="match status" value="1"/>
</dbReference>
<sequence>MSCQPLPAPDSVAAQFPTPNALSAYNICFNFEQSASTQINNKHLIAARVLGYLMLHAPSHHALAEVVKTILSCCQSNQTLYALGEAFIVQFIRPFKKYKRQTPDSSLHPSRPSFDRETAALKASIQEAPRDHSTAKRHALIRDGYRCLITRRYDRAAENKLDITPEELVAYGGLIATQCAHIIPASTYFDVNITSRNSTPNPNKDYAASVLAVLRCFGYDVDALNGAGVHSLFNVMTLESNVHDMFDQLLLWLEATETANSYHVKVANPLYFPGGPDMVAFSTPDPEHLPVPSPHLLSLHAACAKVANLSGAGAYLEELDHGVEAAGVLKGDGSLADILHHAIARLQFEDEGTEA</sequence>
<reference evidence="2" key="1">
    <citation type="submission" date="2020-11" db="EMBL/GenBank/DDBJ databases">
        <authorList>
            <consortium name="DOE Joint Genome Institute"/>
            <person name="Ahrendt S."/>
            <person name="Riley R."/>
            <person name="Andreopoulos W."/>
            <person name="Labutti K."/>
            <person name="Pangilinan J."/>
            <person name="Ruiz-Duenas F.J."/>
            <person name="Barrasa J.M."/>
            <person name="Sanchez-Garcia M."/>
            <person name="Camarero S."/>
            <person name="Miyauchi S."/>
            <person name="Serrano A."/>
            <person name="Linde D."/>
            <person name="Babiker R."/>
            <person name="Drula E."/>
            <person name="Ayuso-Fernandez I."/>
            <person name="Pacheco R."/>
            <person name="Padilla G."/>
            <person name="Ferreira P."/>
            <person name="Barriuso J."/>
            <person name="Kellner H."/>
            <person name="Castanera R."/>
            <person name="Alfaro M."/>
            <person name="Ramirez L."/>
            <person name="Pisabarro A.G."/>
            <person name="Kuo A."/>
            <person name="Tritt A."/>
            <person name="Lipzen A."/>
            <person name="He G."/>
            <person name="Yan M."/>
            <person name="Ng V."/>
            <person name="Cullen D."/>
            <person name="Martin F."/>
            <person name="Rosso M.-N."/>
            <person name="Henrissat B."/>
            <person name="Hibbett D."/>
            <person name="Martinez A.T."/>
            <person name="Grigoriev I.V."/>
        </authorList>
    </citation>
    <scope>NUCLEOTIDE SEQUENCE</scope>
    <source>
        <strain evidence="2">ATCC 90797</strain>
    </source>
</reference>
<dbReference type="AlphaFoldDB" id="A0A9P5ZKJ5"/>
<evidence type="ECO:0000313" key="3">
    <source>
        <dbReference type="Proteomes" id="UP000807025"/>
    </source>
</evidence>
<accession>A0A9P5ZKJ5</accession>
<proteinExistence type="predicted"/>
<evidence type="ECO:0000313" key="2">
    <source>
        <dbReference type="EMBL" id="KAF9490002.1"/>
    </source>
</evidence>
<feature type="domain" description="HNH nuclease" evidence="1">
    <location>
        <begin position="158"/>
        <end position="251"/>
    </location>
</feature>
<evidence type="ECO:0000259" key="1">
    <source>
        <dbReference type="Pfam" id="PF13391"/>
    </source>
</evidence>
<dbReference type="EMBL" id="MU154652">
    <property type="protein sequence ID" value="KAF9490002.1"/>
    <property type="molecule type" value="Genomic_DNA"/>
</dbReference>
<gene>
    <name evidence="2" type="ORF">BDN71DRAFT_1455270</name>
</gene>
<keyword evidence="3" id="KW-1185">Reference proteome</keyword>
<comment type="caution">
    <text evidence="2">The sequence shown here is derived from an EMBL/GenBank/DDBJ whole genome shotgun (WGS) entry which is preliminary data.</text>
</comment>
<dbReference type="InterPro" id="IPR003615">
    <property type="entry name" value="HNH_nuc"/>
</dbReference>